<dbReference type="Gene3D" id="3.90.1200.10">
    <property type="match status" value="1"/>
</dbReference>
<gene>
    <name evidence="3" type="ORF">HEK616_06730</name>
</gene>
<feature type="compositionally biased region" description="Basic and acidic residues" evidence="1">
    <location>
        <begin position="8"/>
        <end position="29"/>
    </location>
</feature>
<dbReference type="InterPro" id="IPR011009">
    <property type="entry name" value="Kinase-like_dom_sf"/>
</dbReference>
<name>A0ABM7ZLA5_STRNI</name>
<dbReference type="EMBL" id="AP026073">
    <property type="protein sequence ID" value="BDM67186.1"/>
    <property type="molecule type" value="Genomic_DNA"/>
</dbReference>
<feature type="domain" description="Aminoglycoside phosphotransferase" evidence="2">
    <location>
        <begin position="98"/>
        <end position="270"/>
    </location>
</feature>
<proteinExistence type="predicted"/>
<keyword evidence="4" id="KW-1185">Reference proteome</keyword>
<accession>A0ABM7ZLA5</accession>
<evidence type="ECO:0000256" key="1">
    <source>
        <dbReference type="SAM" id="MobiDB-lite"/>
    </source>
</evidence>
<protein>
    <recommendedName>
        <fullName evidence="2">Aminoglycoside phosphotransferase domain-containing protein</fullName>
    </recommendedName>
</protein>
<feature type="region of interest" description="Disordered" evidence="1">
    <location>
        <begin position="1"/>
        <end position="29"/>
    </location>
</feature>
<dbReference type="InterPro" id="IPR002575">
    <property type="entry name" value="Aminoglycoside_PTrfase"/>
</dbReference>
<dbReference type="RefSeq" id="WP_261951389.1">
    <property type="nucleotide sequence ID" value="NZ_AP026073.1"/>
</dbReference>
<organism evidence="3 4">
    <name type="scientific">Streptomyces nigrescens</name>
    <dbReference type="NCBI Taxonomy" id="1920"/>
    <lineage>
        <taxon>Bacteria</taxon>
        <taxon>Bacillati</taxon>
        <taxon>Actinomycetota</taxon>
        <taxon>Actinomycetes</taxon>
        <taxon>Kitasatosporales</taxon>
        <taxon>Streptomycetaceae</taxon>
        <taxon>Streptomyces</taxon>
    </lineage>
</organism>
<evidence type="ECO:0000313" key="4">
    <source>
        <dbReference type="Proteomes" id="UP001059597"/>
    </source>
</evidence>
<dbReference type="Proteomes" id="UP001059597">
    <property type="component" value="Chromosome"/>
</dbReference>
<dbReference type="Pfam" id="PF01636">
    <property type="entry name" value="APH"/>
    <property type="match status" value="1"/>
</dbReference>
<evidence type="ECO:0000313" key="3">
    <source>
        <dbReference type="EMBL" id="BDM67186.1"/>
    </source>
</evidence>
<sequence length="391" mass="42826">MQAVDQHVPGRAEGAGRVDKGENKGKEKTPVFRPVELDSFPEVDALLTELGFGSFVRDAVTAPVGRNHVWSGPTESGRRIFVKRLVGTEADVRARMARTLTFERFVAQAAGLAGHVPTLLGCDREAGLVAFDHLSAKSGAELMVDEEFSGQLAFTVGQKIGALHASPVIEGMDDTPPALPEPGLLHALPLGMYNELSFAEIEAWRLMQRDTELREALTELRRMEEAAPRHPVHCDFRVDQLLVGDGGIPVIADWEEFRLADPARDVGAFAGEWLYRSVLDIVTNRGDGDTPFPDVELTHEQVLTRGVEKMERLLPMVHQFWHGYRTQREVDPDLPVRATAFAGWHLLDRLIAGAAQGQRLSGIERAAAGIGRGAVITPHKFAGLLGFEETA</sequence>
<dbReference type="SUPFAM" id="SSF56112">
    <property type="entry name" value="Protein kinase-like (PK-like)"/>
    <property type="match status" value="1"/>
</dbReference>
<evidence type="ECO:0000259" key="2">
    <source>
        <dbReference type="Pfam" id="PF01636"/>
    </source>
</evidence>
<reference evidence="3" key="1">
    <citation type="submission" date="2022-06" db="EMBL/GenBank/DDBJ databases">
        <title>Complete genome sequence of Streptomyces nigrescens HEK616.</title>
        <authorList>
            <person name="Asamizu S."/>
            <person name="Onaka H."/>
        </authorList>
    </citation>
    <scope>NUCLEOTIDE SEQUENCE</scope>
    <source>
        <strain evidence="3">HEK616</strain>
    </source>
</reference>
<dbReference type="NCBIfam" id="NF038156">
    <property type="entry name" value="lant_syn_V_LxmK"/>
    <property type="match status" value="1"/>
</dbReference>